<evidence type="ECO:0000313" key="3">
    <source>
        <dbReference type="EMBL" id="OJD20483.1"/>
    </source>
</evidence>
<name>A0A1J9QJX9_9EURO</name>
<feature type="region of interest" description="Disordered" evidence="1">
    <location>
        <begin position="355"/>
        <end position="385"/>
    </location>
</feature>
<evidence type="ECO:0000256" key="1">
    <source>
        <dbReference type="SAM" id="MobiDB-lite"/>
    </source>
</evidence>
<evidence type="ECO:0000313" key="4">
    <source>
        <dbReference type="Proteomes" id="UP000242791"/>
    </source>
</evidence>
<protein>
    <submittedName>
        <fullName evidence="3">Uncharacterized protein</fullName>
    </submittedName>
</protein>
<keyword evidence="2" id="KW-0732">Signal</keyword>
<dbReference type="AlphaFoldDB" id="A0A1J9QJX9"/>
<evidence type="ECO:0000256" key="2">
    <source>
        <dbReference type="SAM" id="SignalP"/>
    </source>
</evidence>
<feature type="signal peptide" evidence="2">
    <location>
        <begin position="1"/>
        <end position="18"/>
    </location>
</feature>
<organism evidence="3 4">
    <name type="scientific">Blastomyces percursus</name>
    <dbReference type="NCBI Taxonomy" id="1658174"/>
    <lineage>
        <taxon>Eukaryota</taxon>
        <taxon>Fungi</taxon>
        <taxon>Dikarya</taxon>
        <taxon>Ascomycota</taxon>
        <taxon>Pezizomycotina</taxon>
        <taxon>Eurotiomycetes</taxon>
        <taxon>Eurotiomycetidae</taxon>
        <taxon>Onygenales</taxon>
        <taxon>Ajellomycetaceae</taxon>
        <taxon>Blastomyces</taxon>
    </lineage>
</organism>
<feature type="chain" id="PRO_5012860009" evidence="2">
    <location>
        <begin position="19"/>
        <end position="402"/>
    </location>
</feature>
<comment type="caution">
    <text evidence="3">The sequence shown here is derived from an EMBL/GenBank/DDBJ whole genome shotgun (WGS) entry which is preliminary data.</text>
</comment>
<gene>
    <name evidence="3" type="ORF">ACJ73_08183</name>
</gene>
<dbReference type="VEuPathDB" id="FungiDB:ACJ73_08183"/>
<dbReference type="EMBL" id="LGTZ01001852">
    <property type="protein sequence ID" value="OJD20483.1"/>
    <property type="molecule type" value="Genomic_DNA"/>
</dbReference>
<dbReference type="Proteomes" id="UP000242791">
    <property type="component" value="Unassembled WGS sequence"/>
</dbReference>
<accession>A0A1J9QJX9</accession>
<sequence length="402" mass="45233">MRWLRGLVLALCIVGSSSHPTPEGTTTTDIAQRDLSPSASPELDWSVDRIDENVARSDISPRDDVGNFRAWTFIGLKSFVVANAGVQLYNIVQDCREFGDSSDRTKMNCIWASFATILGFAVLVDRAVAFRGRLADRFHENNWHVPGITKRDEILELEGELSSLLSLEVRHLGIWDRDDDDEIGFLSKRDDDTTEAAPRHVFGSNFHGMDMHFAYMGEVNNSSHFRFGYGLGPNAESNRLRSRGNHKYNNQYFTNGGLDFVAVTDPYNDNNKGIYLTMNDKKEFNWLVEQIRCYFSVIDRGLVSNGVNFQVYNAWDKTTLAAGAIAPFTKKKKSIIRKMAPKAGVGMIDSCAKSGLKGSKPKHKPKDKPKDELRRGVRKKKGGKKKTVKLGIFEHLPHLKKD</sequence>
<keyword evidence="4" id="KW-1185">Reference proteome</keyword>
<dbReference type="OrthoDB" id="4764652at2759"/>
<proteinExistence type="predicted"/>
<feature type="compositionally biased region" description="Basic residues" evidence="1">
    <location>
        <begin position="376"/>
        <end position="385"/>
    </location>
</feature>
<reference evidence="3 4" key="1">
    <citation type="submission" date="2015-08" db="EMBL/GenBank/DDBJ databases">
        <title>Emmonsia species relationships and genome sequence.</title>
        <authorList>
            <person name="Cuomo C.A."/>
            <person name="Schwartz I.S."/>
            <person name="Kenyon C."/>
            <person name="De Hoog G.S."/>
            <person name="Govender N.P."/>
            <person name="Botha A."/>
            <person name="Moreno L."/>
            <person name="De Vries M."/>
            <person name="Munoz J.F."/>
            <person name="Stielow J.B."/>
        </authorList>
    </citation>
    <scope>NUCLEOTIDE SEQUENCE [LARGE SCALE GENOMIC DNA]</scope>
    <source>
        <strain evidence="3 4">EI222</strain>
    </source>
</reference>